<reference evidence="3 4" key="2">
    <citation type="journal article" date="2021" name="J. Hered.">
        <title>Feather Gene Expression Elucidates the Developmental Basis of Plumage Iridescence in African Starlings.</title>
        <authorList>
            <person name="Rubenstein D.R."/>
            <person name="Corvelo A."/>
            <person name="MacManes M.D."/>
            <person name="Maia R."/>
            <person name="Narzisi G."/>
            <person name="Rousaki A."/>
            <person name="Vandenabeele P."/>
            <person name="Shawkey M.D."/>
            <person name="Solomon J."/>
        </authorList>
    </citation>
    <scope>NUCLEOTIDE SEQUENCE [LARGE SCALE GENOMIC DNA]</scope>
    <source>
        <strain evidence="3">SS15</strain>
    </source>
</reference>
<feature type="compositionally biased region" description="Low complexity" evidence="1">
    <location>
        <begin position="117"/>
        <end position="130"/>
    </location>
</feature>
<protein>
    <submittedName>
        <fullName evidence="2">Uncharacterized protein</fullName>
    </submittedName>
</protein>
<feature type="region of interest" description="Disordered" evidence="1">
    <location>
        <begin position="73"/>
        <end position="139"/>
    </location>
</feature>
<feature type="non-terminal residue" evidence="2">
    <location>
        <position position="139"/>
    </location>
</feature>
<keyword evidence="4" id="KW-1185">Reference proteome</keyword>
<evidence type="ECO:0000256" key="1">
    <source>
        <dbReference type="SAM" id="MobiDB-lite"/>
    </source>
</evidence>
<comment type="caution">
    <text evidence="2">The sequence shown here is derived from an EMBL/GenBank/DDBJ whole genome shotgun (WGS) entry which is preliminary data.</text>
</comment>
<name>A0A835NEY8_9PASS</name>
<reference evidence="2" key="1">
    <citation type="submission" date="2020-10" db="EMBL/GenBank/DDBJ databases">
        <title>Feather gene expression reveals the developmental basis of iridescence in African starlings.</title>
        <authorList>
            <person name="Rubenstein D.R."/>
        </authorList>
    </citation>
    <scope>NUCLEOTIDE SEQUENCE</scope>
    <source>
        <strain evidence="2">SS15</strain>
        <tissue evidence="2">Liver</tissue>
    </source>
</reference>
<sequence length="139" mass="14924">MARATSCSSGRRPAPRTRSLPAGRTPSSSSLAWRARAASRRWRSCTRCSATSVAPATWPWRWWAPRVSQGHGGILRGWEQDGAPPAHPLTPQTRSARPAREQWRTRAPGRSAGTCGAASTTRPAPPTASTWTGSSPRVG</sequence>
<evidence type="ECO:0000313" key="3">
    <source>
        <dbReference type="EMBL" id="KAI1229796.1"/>
    </source>
</evidence>
<gene>
    <name evidence="3" type="ORF">IHE44_0010799</name>
    <name evidence="2" type="ORF">IHE44_008359</name>
</gene>
<accession>A0A835NEY8</accession>
<feature type="region of interest" description="Disordered" evidence="1">
    <location>
        <begin position="1"/>
        <end position="46"/>
    </location>
</feature>
<dbReference type="EMBL" id="JADDUC010000313">
    <property type="protein sequence ID" value="KAG0114328.1"/>
    <property type="molecule type" value="Genomic_DNA"/>
</dbReference>
<dbReference type="EMBL" id="JADDUC020000034">
    <property type="protein sequence ID" value="KAI1229796.1"/>
    <property type="molecule type" value="Genomic_DNA"/>
</dbReference>
<feature type="compositionally biased region" description="Low complexity" evidence="1">
    <location>
        <begin position="27"/>
        <end position="36"/>
    </location>
</feature>
<evidence type="ECO:0000313" key="2">
    <source>
        <dbReference type="EMBL" id="KAG0114328.1"/>
    </source>
</evidence>
<proteinExistence type="predicted"/>
<evidence type="ECO:0000313" key="4">
    <source>
        <dbReference type="Proteomes" id="UP000618051"/>
    </source>
</evidence>
<dbReference type="AlphaFoldDB" id="A0A835NEY8"/>
<dbReference type="Proteomes" id="UP000618051">
    <property type="component" value="Unassembled WGS sequence"/>
</dbReference>
<organism evidence="2">
    <name type="scientific">Lamprotornis superbus</name>
    <dbReference type="NCBI Taxonomy" id="245042"/>
    <lineage>
        <taxon>Eukaryota</taxon>
        <taxon>Metazoa</taxon>
        <taxon>Chordata</taxon>
        <taxon>Craniata</taxon>
        <taxon>Vertebrata</taxon>
        <taxon>Euteleostomi</taxon>
        <taxon>Archelosauria</taxon>
        <taxon>Archosauria</taxon>
        <taxon>Dinosauria</taxon>
        <taxon>Saurischia</taxon>
        <taxon>Theropoda</taxon>
        <taxon>Coelurosauria</taxon>
        <taxon>Aves</taxon>
        <taxon>Neognathae</taxon>
        <taxon>Neoaves</taxon>
        <taxon>Telluraves</taxon>
        <taxon>Australaves</taxon>
        <taxon>Passeriformes</taxon>
        <taxon>Sturnidae</taxon>
        <taxon>Lamprotornis</taxon>
    </lineage>
</organism>
<reference evidence="3" key="3">
    <citation type="submission" date="2022-01" db="EMBL/GenBank/DDBJ databases">
        <authorList>
            <person name="Rubenstein D.R."/>
        </authorList>
    </citation>
    <scope>NUCLEOTIDE SEQUENCE</scope>
    <source>
        <strain evidence="3">SS15</strain>
        <tissue evidence="3">Liver</tissue>
    </source>
</reference>